<dbReference type="SFLD" id="SFLDG01123">
    <property type="entry name" value="methyltransferase_(Class_B)"/>
    <property type="match status" value="1"/>
</dbReference>
<keyword evidence="5" id="KW-0949">S-adenosyl-L-methionine</keyword>
<feature type="domain" description="B12-binding" evidence="9">
    <location>
        <begin position="26"/>
        <end position="165"/>
    </location>
</feature>
<dbReference type="InterPro" id="IPR036724">
    <property type="entry name" value="Cobalamin-bd_sf"/>
</dbReference>
<comment type="cofactor">
    <cofactor evidence="1">
        <name>[4Fe-4S] cluster</name>
        <dbReference type="ChEBI" id="CHEBI:49883"/>
    </cofactor>
</comment>
<dbReference type="InterPro" id="IPR006638">
    <property type="entry name" value="Elp3/MiaA/NifB-like_rSAM"/>
</dbReference>
<dbReference type="Pfam" id="PF04055">
    <property type="entry name" value="Radical_SAM"/>
    <property type="match status" value="1"/>
</dbReference>
<keyword evidence="8" id="KW-0411">Iron-sulfur</keyword>
<dbReference type="PANTHER" id="PTHR43409:SF7">
    <property type="entry name" value="BLL1977 PROTEIN"/>
    <property type="match status" value="1"/>
</dbReference>
<keyword evidence="3" id="KW-0489">Methyltransferase</keyword>
<name>A0A7G9Z8D5_9EURY</name>
<evidence type="ECO:0000256" key="6">
    <source>
        <dbReference type="ARBA" id="ARBA00022723"/>
    </source>
</evidence>
<dbReference type="InterPro" id="IPR058240">
    <property type="entry name" value="rSAM_sf"/>
</dbReference>
<evidence type="ECO:0000256" key="3">
    <source>
        <dbReference type="ARBA" id="ARBA00022603"/>
    </source>
</evidence>
<proteinExistence type="inferred from homology"/>
<dbReference type="CDD" id="cd01335">
    <property type="entry name" value="Radical_SAM"/>
    <property type="match status" value="1"/>
</dbReference>
<evidence type="ECO:0000256" key="4">
    <source>
        <dbReference type="ARBA" id="ARBA00022679"/>
    </source>
</evidence>
<dbReference type="GO" id="GO:0046872">
    <property type="term" value="F:metal ion binding"/>
    <property type="evidence" value="ECO:0007669"/>
    <property type="project" value="UniProtKB-KW"/>
</dbReference>
<sequence length="609" mass="69117">MVILTKEKYVIRDSALIDEPASRKESLDVLLVHLPFYEYSSYQSPQLGLLYVASSLKAAGFKVGVLDDVDGEIWAESFVNLVNRHGPQILGFHVNTDSLPRVCRAIEILRKRKIEPPLIIFGGPHVSIEDRELLGKGFGSVVVRGEGEETIVQIARWWLRGEGNLHMIQGITYRTSDGEIVRNPDRKFISDLDRLPEPDKDLLVKQPKYNTFQILSGRGCPFHCTFCAEGLRSIHYRFRSPESVLHEIYNQIGDLPRAYLGVLDDTFLVNRRRVEKIANGLINTFGTDNRLIWFCEGHVDFINNNEDLFPLLKEAGLVRVQIGIESGSQEVLDLYGKEIQVEEIQTAVTILRDADIPSIFGNFIIGGAIETPVTIQQSIRLAKRLISLAPGRMEVSASMLALYPGTDISKSPSRYGLKVIDPQMLRCVSLQHPVAVTEKMGVNEILAAYSKFEQEVIMAYGEVIPSIPYQLIHKHLDFRSYGLTTHWSQLFLRYPSIKTYYRMLGCEGYHSIYTIDINKILAMVPYRTVKLLEIEDGHLAVKAHPRKIIFNEMSAKIYELCSGKLTVEEIIKVLRQTIEVLPPEPYLTEQVIEVLREMGVRFLVIFSDL</sequence>
<dbReference type="GO" id="GO:0005829">
    <property type="term" value="C:cytosol"/>
    <property type="evidence" value="ECO:0007669"/>
    <property type="project" value="TreeGrafter"/>
</dbReference>
<evidence type="ECO:0000259" key="10">
    <source>
        <dbReference type="PROSITE" id="PS51918"/>
    </source>
</evidence>
<evidence type="ECO:0000256" key="1">
    <source>
        <dbReference type="ARBA" id="ARBA00001966"/>
    </source>
</evidence>
<evidence type="ECO:0000256" key="2">
    <source>
        <dbReference type="ARBA" id="ARBA00010854"/>
    </source>
</evidence>
<dbReference type="SFLD" id="SFLDG01082">
    <property type="entry name" value="B12-binding_domain_containing"/>
    <property type="match status" value="1"/>
</dbReference>
<dbReference type="AlphaFoldDB" id="A0A7G9Z8D5"/>
<dbReference type="PANTHER" id="PTHR43409">
    <property type="entry name" value="ANAEROBIC MAGNESIUM-PROTOPORPHYRIN IX MONOMETHYL ESTER CYCLASE-RELATED"/>
    <property type="match status" value="1"/>
</dbReference>
<dbReference type="Gene3D" id="1.10.10.1150">
    <property type="entry name" value="Coenzyme PQQ synthesis protein D (PqqD)"/>
    <property type="match status" value="1"/>
</dbReference>
<dbReference type="Pfam" id="PF02310">
    <property type="entry name" value="B12-binding"/>
    <property type="match status" value="1"/>
</dbReference>
<dbReference type="GO" id="GO:0051539">
    <property type="term" value="F:4 iron, 4 sulfur cluster binding"/>
    <property type="evidence" value="ECO:0007669"/>
    <property type="project" value="UniProtKB-KW"/>
</dbReference>
<keyword evidence="7" id="KW-0408">Iron</keyword>
<comment type="similarity">
    <text evidence="2">Belongs to the methylamine corrinoid protein family.</text>
</comment>
<dbReference type="InterPro" id="IPR007197">
    <property type="entry name" value="rSAM"/>
</dbReference>
<accession>A0A7G9Z8D5</accession>
<evidence type="ECO:0000256" key="8">
    <source>
        <dbReference type="ARBA" id="ARBA00023014"/>
    </source>
</evidence>
<evidence type="ECO:0000313" key="11">
    <source>
        <dbReference type="EMBL" id="QNO56519.1"/>
    </source>
</evidence>
<keyword evidence="6" id="KW-0479">Metal-binding</keyword>
<dbReference type="EMBL" id="MT631658">
    <property type="protein sequence ID" value="QNO56519.1"/>
    <property type="molecule type" value="Genomic_DNA"/>
</dbReference>
<dbReference type="InterPro" id="IPR023404">
    <property type="entry name" value="rSAM_horseshoe"/>
</dbReference>
<feature type="domain" description="Radical SAM core" evidence="10">
    <location>
        <begin position="206"/>
        <end position="443"/>
    </location>
</feature>
<dbReference type="PROSITE" id="PS51332">
    <property type="entry name" value="B12_BINDING"/>
    <property type="match status" value="1"/>
</dbReference>
<protein>
    <submittedName>
        <fullName evidence="11">Uncharacterized protein</fullName>
    </submittedName>
</protein>
<dbReference type="SUPFAM" id="SSF52242">
    <property type="entry name" value="Cobalamin (vitamin B12)-binding domain"/>
    <property type="match status" value="1"/>
</dbReference>
<dbReference type="PROSITE" id="PS51918">
    <property type="entry name" value="RADICAL_SAM"/>
    <property type="match status" value="1"/>
</dbReference>
<gene>
    <name evidence="11" type="ORF">CNIFIPMI_00011</name>
</gene>
<reference evidence="11" key="1">
    <citation type="submission" date="2020-06" db="EMBL/GenBank/DDBJ databases">
        <title>Unique genomic features of the anaerobic methanotrophic archaea.</title>
        <authorList>
            <person name="Chadwick G.L."/>
            <person name="Skennerton C.T."/>
            <person name="Laso-Perez R."/>
            <person name="Leu A.O."/>
            <person name="Speth D.R."/>
            <person name="Yu H."/>
            <person name="Morgan-Lang C."/>
            <person name="Hatzenpichler R."/>
            <person name="Goudeau D."/>
            <person name="Malmstrom R."/>
            <person name="Brazelton W.J."/>
            <person name="Woyke T."/>
            <person name="Hallam S.J."/>
            <person name="Tyson G.W."/>
            <person name="Wegener G."/>
            <person name="Boetius A."/>
            <person name="Orphan V."/>
        </authorList>
    </citation>
    <scope>NUCLEOTIDE SEQUENCE</scope>
</reference>
<dbReference type="CDD" id="cd02068">
    <property type="entry name" value="radical_SAM_B12_BD"/>
    <property type="match status" value="1"/>
</dbReference>
<dbReference type="GO" id="GO:0031419">
    <property type="term" value="F:cobalamin binding"/>
    <property type="evidence" value="ECO:0007669"/>
    <property type="project" value="InterPro"/>
</dbReference>
<dbReference type="InterPro" id="IPR006158">
    <property type="entry name" value="Cobalamin-bd"/>
</dbReference>
<dbReference type="SMART" id="SM00729">
    <property type="entry name" value="Elp3"/>
    <property type="match status" value="1"/>
</dbReference>
<organism evidence="11">
    <name type="scientific">Candidatus Methanophaga sp. ANME-1 ERB7</name>
    <dbReference type="NCBI Taxonomy" id="2759913"/>
    <lineage>
        <taxon>Archaea</taxon>
        <taxon>Methanobacteriati</taxon>
        <taxon>Methanobacteriota</taxon>
        <taxon>Stenosarchaea group</taxon>
        <taxon>Methanomicrobia</taxon>
        <taxon>Candidatus Methanophagales</taxon>
        <taxon>Candidatus Methanophagaceae</taxon>
        <taxon>Candidatus Methanophaga</taxon>
    </lineage>
</organism>
<keyword evidence="4" id="KW-0808">Transferase</keyword>
<dbReference type="SUPFAM" id="SSF102114">
    <property type="entry name" value="Radical SAM enzymes"/>
    <property type="match status" value="1"/>
</dbReference>
<dbReference type="InterPro" id="IPR041881">
    <property type="entry name" value="PqqD_sf"/>
</dbReference>
<dbReference type="InterPro" id="IPR051198">
    <property type="entry name" value="BchE-like"/>
</dbReference>
<dbReference type="SFLD" id="SFLDS00029">
    <property type="entry name" value="Radical_SAM"/>
    <property type="match status" value="1"/>
</dbReference>
<evidence type="ECO:0000256" key="7">
    <source>
        <dbReference type="ARBA" id="ARBA00023004"/>
    </source>
</evidence>
<evidence type="ECO:0000256" key="5">
    <source>
        <dbReference type="ARBA" id="ARBA00022691"/>
    </source>
</evidence>
<dbReference type="GO" id="GO:0003824">
    <property type="term" value="F:catalytic activity"/>
    <property type="evidence" value="ECO:0007669"/>
    <property type="project" value="InterPro"/>
</dbReference>
<dbReference type="Gene3D" id="3.80.30.20">
    <property type="entry name" value="tm_1862 like domain"/>
    <property type="match status" value="1"/>
</dbReference>
<dbReference type="Gene3D" id="3.40.50.280">
    <property type="entry name" value="Cobalamin-binding domain"/>
    <property type="match status" value="1"/>
</dbReference>
<dbReference type="InterPro" id="IPR034466">
    <property type="entry name" value="Methyltransferase_Class_B"/>
</dbReference>
<evidence type="ECO:0000259" key="9">
    <source>
        <dbReference type="PROSITE" id="PS51332"/>
    </source>
</evidence>